<evidence type="ECO:0000256" key="1">
    <source>
        <dbReference type="SAM" id="Phobius"/>
    </source>
</evidence>
<gene>
    <name evidence="2" type="ORF">Pan97_42750</name>
</gene>
<keyword evidence="1" id="KW-0812">Transmembrane</keyword>
<dbReference type="AlphaFoldDB" id="A0A518CDB6"/>
<reference evidence="3" key="1">
    <citation type="submission" date="2019-02" db="EMBL/GenBank/DDBJ databases">
        <title>Deep-cultivation of Planctomycetes and their phenomic and genomic characterization uncovers novel biology.</title>
        <authorList>
            <person name="Wiegand S."/>
            <person name="Jogler M."/>
            <person name="Boedeker C."/>
            <person name="Pinto D."/>
            <person name="Vollmers J."/>
            <person name="Rivas-Marin E."/>
            <person name="Kohn T."/>
            <person name="Peeters S.H."/>
            <person name="Heuer A."/>
            <person name="Rast P."/>
            <person name="Oberbeckmann S."/>
            <person name="Bunk B."/>
            <person name="Jeske O."/>
            <person name="Meyerdierks A."/>
            <person name="Storesund J.E."/>
            <person name="Kallscheuer N."/>
            <person name="Luecker S."/>
            <person name="Lage O.M."/>
            <person name="Pohl T."/>
            <person name="Merkel B.J."/>
            <person name="Hornburger P."/>
            <person name="Mueller R.-W."/>
            <person name="Bruemmer F."/>
            <person name="Labrenz M."/>
            <person name="Spormann A.M."/>
            <person name="Op den Camp H."/>
            <person name="Overmann J."/>
            <person name="Amann R."/>
            <person name="Jetten M.S.M."/>
            <person name="Mascher T."/>
            <person name="Medema M.H."/>
            <person name="Devos D.P."/>
            <person name="Kaster A.-K."/>
            <person name="Ovreas L."/>
            <person name="Rohde M."/>
            <person name="Galperin M.Y."/>
            <person name="Jogler C."/>
        </authorList>
    </citation>
    <scope>NUCLEOTIDE SEQUENCE [LARGE SCALE GENOMIC DNA]</scope>
    <source>
        <strain evidence="3">Pan97</strain>
    </source>
</reference>
<dbReference type="RefSeq" id="WP_144975946.1">
    <property type="nucleotide sequence ID" value="NZ_CP036289.1"/>
</dbReference>
<accession>A0A518CDB6</accession>
<dbReference type="OrthoDB" id="290549at2"/>
<organism evidence="2 3">
    <name type="scientific">Bremerella volcania</name>
    <dbReference type="NCBI Taxonomy" id="2527984"/>
    <lineage>
        <taxon>Bacteria</taxon>
        <taxon>Pseudomonadati</taxon>
        <taxon>Planctomycetota</taxon>
        <taxon>Planctomycetia</taxon>
        <taxon>Pirellulales</taxon>
        <taxon>Pirellulaceae</taxon>
        <taxon>Bremerella</taxon>
    </lineage>
</organism>
<feature type="transmembrane region" description="Helical" evidence="1">
    <location>
        <begin position="23"/>
        <end position="46"/>
    </location>
</feature>
<evidence type="ECO:0000313" key="2">
    <source>
        <dbReference type="EMBL" id="QDU77213.1"/>
    </source>
</evidence>
<protein>
    <submittedName>
        <fullName evidence="2">Uncharacterized protein</fullName>
    </submittedName>
</protein>
<sequence>MSHEDSGRVISPRKWNFAMARRIVLLTIFLFVMILACSPRALFFLLDRAEWAGRELGMLDSREQEMIHVASVPQSEDLSWEWRVILPPGRVYQLNVQRDDIDPNSLPYIAWPDRTLPPGEALISVSYEPIIDDGQVTGQWTQRLRVRHLPGTKYFPPSESAQFIPVKKMTWTRADGLRKTEGMPQNRIEQGFDASRPVVLLRTYDHASALANQQYDGVLVWLTPKQKP</sequence>
<keyword evidence="1" id="KW-1133">Transmembrane helix</keyword>
<proteinExistence type="predicted"/>
<keyword evidence="3" id="KW-1185">Reference proteome</keyword>
<name>A0A518CDB6_9BACT</name>
<evidence type="ECO:0000313" key="3">
    <source>
        <dbReference type="Proteomes" id="UP000318626"/>
    </source>
</evidence>
<dbReference type="Proteomes" id="UP000318626">
    <property type="component" value="Chromosome"/>
</dbReference>
<dbReference type="KEGG" id="bvo:Pan97_42750"/>
<keyword evidence="1" id="KW-0472">Membrane</keyword>
<dbReference type="EMBL" id="CP036289">
    <property type="protein sequence ID" value="QDU77213.1"/>
    <property type="molecule type" value="Genomic_DNA"/>
</dbReference>